<dbReference type="PRINTS" id="PR00420">
    <property type="entry name" value="RNGMNOXGNASE"/>
</dbReference>
<feature type="domain" description="FAD-binding" evidence="1">
    <location>
        <begin position="3"/>
        <end position="164"/>
    </location>
</feature>
<dbReference type="SUPFAM" id="SSF51905">
    <property type="entry name" value="FAD/NAD(P)-binding domain"/>
    <property type="match status" value="1"/>
</dbReference>
<dbReference type="Pfam" id="PF01494">
    <property type="entry name" value="FAD_binding_3"/>
    <property type="match status" value="1"/>
</dbReference>
<evidence type="ECO:0000313" key="2">
    <source>
        <dbReference type="EMBL" id="GAA2070182.1"/>
    </source>
</evidence>
<accession>A0ABN2VRF2</accession>
<reference evidence="2 3" key="1">
    <citation type="journal article" date="2019" name="Int. J. Syst. Evol. Microbiol.">
        <title>The Global Catalogue of Microorganisms (GCM) 10K type strain sequencing project: providing services to taxonomists for standard genome sequencing and annotation.</title>
        <authorList>
            <consortium name="The Broad Institute Genomics Platform"/>
            <consortium name="The Broad Institute Genome Sequencing Center for Infectious Disease"/>
            <person name="Wu L."/>
            <person name="Ma J."/>
        </authorList>
    </citation>
    <scope>NUCLEOTIDE SEQUENCE [LARGE SCALE GENOMIC DNA]</scope>
    <source>
        <strain evidence="2 3">JCM 15478</strain>
    </source>
</reference>
<sequence length="381" mass="40483">MRILVPGTGVAGLALAVELTARGHEVSLIERAAEFRTGGTPIDIRGDALGVVARLGLLPRVREHRVDASERGVFVDAHGATVAPLPVEQVGDSDDDIEITRDDLARILVDALPPGVPIRFGDSVVALDENEDGGRVDVGFLSGHRESFDLVLGADGLHSAVRRLVFGPEADCVRHLGVHLGIAHVTDDAAGNTGGAGDTPSEFCNYPGHMAGFMRFKGETLALLAFRAGPIDHDHHDLAAQRRIVAEAFAGHTEWEIPRLLGAVRRDPAFYFDAISQIHLPAWHRGRVALVGDAAYCASPLSGRGTSLALTGAAFLAEALDRHPGDHTAAFEEYAARQRPYVEFAQASVDEGAGIVVPDSWEAIRARNEALGGAEAVESVR</sequence>
<dbReference type="PANTHER" id="PTHR46865:SF2">
    <property type="entry name" value="MONOOXYGENASE"/>
    <property type="match status" value="1"/>
</dbReference>
<gene>
    <name evidence="2" type="ORF">GCM10009801_20730</name>
</gene>
<protein>
    <submittedName>
        <fullName evidence="2">FAD-dependent monooxygenase</fullName>
    </submittedName>
</protein>
<dbReference type="InterPro" id="IPR002938">
    <property type="entry name" value="FAD-bd"/>
</dbReference>
<keyword evidence="2" id="KW-0560">Oxidoreductase</keyword>
<comment type="caution">
    <text evidence="2">The sequence shown here is derived from an EMBL/GenBank/DDBJ whole genome shotgun (WGS) entry which is preliminary data.</text>
</comment>
<dbReference type="Gene3D" id="3.30.9.10">
    <property type="entry name" value="D-Amino Acid Oxidase, subunit A, domain 2"/>
    <property type="match status" value="1"/>
</dbReference>
<dbReference type="Gene3D" id="3.50.50.60">
    <property type="entry name" value="FAD/NAD(P)-binding domain"/>
    <property type="match status" value="1"/>
</dbReference>
<evidence type="ECO:0000313" key="3">
    <source>
        <dbReference type="Proteomes" id="UP001500016"/>
    </source>
</evidence>
<dbReference type="EMBL" id="BAAAPE010000005">
    <property type="protein sequence ID" value="GAA2070182.1"/>
    <property type="molecule type" value="Genomic_DNA"/>
</dbReference>
<organism evidence="2 3">
    <name type="scientific">Streptomyces albiaxialis</name>
    <dbReference type="NCBI Taxonomy" id="329523"/>
    <lineage>
        <taxon>Bacteria</taxon>
        <taxon>Bacillati</taxon>
        <taxon>Actinomycetota</taxon>
        <taxon>Actinomycetes</taxon>
        <taxon>Kitasatosporales</taxon>
        <taxon>Streptomycetaceae</taxon>
        <taxon>Streptomyces</taxon>
    </lineage>
</organism>
<name>A0ABN2VRF2_9ACTN</name>
<keyword evidence="2" id="KW-0503">Monooxygenase</keyword>
<dbReference type="Proteomes" id="UP001500016">
    <property type="component" value="Unassembled WGS sequence"/>
</dbReference>
<dbReference type="RefSeq" id="WP_344526348.1">
    <property type="nucleotide sequence ID" value="NZ_BAAAPE010000005.1"/>
</dbReference>
<dbReference type="InterPro" id="IPR036188">
    <property type="entry name" value="FAD/NAD-bd_sf"/>
</dbReference>
<dbReference type="InterPro" id="IPR051704">
    <property type="entry name" value="FAD_aromatic-hydroxylase"/>
</dbReference>
<dbReference type="PANTHER" id="PTHR46865">
    <property type="entry name" value="OXIDOREDUCTASE-RELATED"/>
    <property type="match status" value="1"/>
</dbReference>
<keyword evidence="3" id="KW-1185">Reference proteome</keyword>
<dbReference type="GO" id="GO:0004497">
    <property type="term" value="F:monooxygenase activity"/>
    <property type="evidence" value="ECO:0007669"/>
    <property type="project" value="UniProtKB-KW"/>
</dbReference>
<evidence type="ECO:0000259" key="1">
    <source>
        <dbReference type="Pfam" id="PF01494"/>
    </source>
</evidence>
<proteinExistence type="predicted"/>